<dbReference type="KEGG" id="pbor:BSF38_04971"/>
<gene>
    <name evidence="2" type="ORF">BSF38_04971</name>
</gene>
<protein>
    <recommendedName>
        <fullName evidence="4">Ribosomal subunit interface protein</fullName>
    </recommendedName>
</protein>
<sequence length="117" mass="12583">MHVEVRTDNHIHGSEKLFEEIAGGLKEALKHHEGQITRVEVHLADVNGPKGAANDKRCLMEARLAGHQPIVASHQASTIDDAVDGASEKLARSLESTLGRLHDPKGQQTSIGGDQVI</sequence>
<feature type="compositionally biased region" description="Polar residues" evidence="1">
    <location>
        <begin position="106"/>
        <end position="117"/>
    </location>
</feature>
<organism evidence="2 3">
    <name type="scientific">Paludisphaera borealis</name>
    <dbReference type="NCBI Taxonomy" id="1387353"/>
    <lineage>
        <taxon>Bacteria</taxon>
        <taxon>Pseudomonadati</taxon>
        <taxon>Planctomycetota</taxon>
        <taxon>Planctomycetia</taxon>
        <taxon>Isosphaerales</taxon>
        <taxon>Isosphaeraceae</taxon>
        <taxon>Paludisphaera</taxon>
    </lineage>
</organism>
<evidence type="ECO:0000256" key="1">
    <source>
        <dbReference type="SAM" id="MobiDB-lite"/>
    </source>
</evidence>
<name>A0A1U7CWT8_9BACT</name>
<dbReference type="AlphaFoldDB" id="A0A1U7CWT8"/>
<dbReference type="RefSeq" id="WP_076349747.1">
    <property type="nucleotide sequence ID" value="NZ_CP019082.1"/>
</dbReference>
<accession>A0A1U7CWT8</accession>
<feature type="region of interest" description="Disordered" evidence="1">
    <location>
        <begin position="94"/>
        <end position="117"/>
    </location>
</feature>
<dbReference type="SUPFAM" id="SSF69754">
    <property type="entry name" value="Ribosome binding protein Y (YfiA homologue)"/>
    <property type="match status" value="1"/>
</dbReference>
<dbReference type="OrthoDB" id="121633at2"/>
<reference evidence="3" key="1">
    <citation type="submission" date="2016-12" db="EMBL/GenBank/DDBJ databases">
        <title>Comparative genomics of four Isosphaeraceae planctomycetes: a common pool of plasmids and glycoside hydrolase genes.</title>
        <authorList>
            <person name="Ivanova A."/>
        </authorList>
    </citation>
    <scope>NUCLEOTIDE SEQUENCE [LARGE SCALE GENOMIC DNA]</scope>
    <source>
        <strain evidence="3">PX4</strain>
    </source>
</reference>
<dbReference type="Pfam" id="PF02482">
    <property type="entry name" value="Ribosomal_S30AE"/>
    <property type="match status" value="1"/>
</dbReference>
<dbReference type="EMBL" id="CP019082">
    <property type="protein sequence ID" value="APW63404.1"/>
    <property type="molecule type" value="Genomic_DNA"/>
</dbReference>
<proteinExistence type="predicted"/>
<dbReference type="STRING" id="1387353.BSF38_04971"/>
<evidence type="ECO:0000313" key="3">
    <source>
        <dbReference type="Proteomes" id="UP000186309"/>
    </source>
</evidence>
<dbReference type="Gene3D" id="3.30.160.100">
    <property type="entry name" value="Ribosome hibernation promotion factor-like"/>
    <property type="match status" value="1"/>
</dbReference>
<dbReference type="InterPro" id="IPR036567">
    <property type="entry name" value="RHF-like"/>
</dbReference>
<dbReference type="Proteomes" id="UP000186309">
    <property type="component" value="Chromosome"/>
</dbReference>
<evidence type="ECO:0000313" key="2">
    <source>
        <dbReference type="EMBL" id="APW63404.1"/>
    </source>
</evidence>
<dbReference type="InterPro" id="IPR003489">
    <property type="entry name" value="RHF/RaiA"/>
</dbReference>
<evidence type="ECO:0008006" key="4">
    <source>
        <dbReference type="Google" id="ProtNLM"/>
    </source>
</evidence>
<keyword evidence="3" id="KW-1185">Reference proteome</keyword>